<feature type="disulfide bond" evidence="13">
    <location>
        <begin position="329"/>
        <end position="351"/>
    </location>
</feature>
<keyword evidence="10" id="KW-0325">Glycoprotein</keyword>
<evidence type="ECO:0000256" key="10">
    <source>
        <dbReference type="ARBA" id="ARBA00023180"/>
    </source>
</evidence>
<feature type="binding site" evidence="12">
    <location>
        <position position="388"/>
    </location>
    <ligand>
        <name>FAD</name>
        <dbReference type="ChEBI" id="CHEBI:57692"/>
    </ligand>
</feature>
<evidence type="ECO:0000256" key="5">
    <source>
        <dbReference type="ARBA" id="ARBA00013074"/>
    </source>
</evidence>
<evidence type="ECO:0000313" key="16">
    <source>
        <dbReference type="EMBL" id="KAH7545212.1"/>
    </source>
</evidence>
<dbReference type="Gene3D" id="3.50.50.60">
    <property type="entry name" value="FAD/NAD(P)-binding domain"/>
    <property type="match status" value="3"/>
</dbReference>
<keyword evidence="11" id="KW-0456">Lyase</keyword>
<comment type="catalytic activity">
    <reaction evidence="1">
        <text>(R)-mandelonitrile = benzaldehyde + hydrogen cyanide</text>
        <dbReference type="Rhea" id="RHEA:18313"/>
        <dbReference type="ChEBI" id="CHEBI:17169"/>
        <dbReference type="ChEBI" id="CHEBI:18407"/>
        <dbReference type="ChEBI" id="CHEBI:18450"/>
        <dbReference type="EC" id="4.1.2.10"/>
    </reaction>
</comment>
<dbReference type="PIRSF" id="PIRSF000137">
    <property type="entry name" value="Alcohol_oxidase"/>
    <property type="match status" value="1"/>
</dbReference>
<dbReference type="EMBL" id="JAEACU010000001">
    <property type="protein sequence ID" value="KAH7545212.1"/>
    <property type="molecule type" value="Genomic_DNA"/>
</dbReference>
<keyword evidence="9 13" id="KW-1015">Disulfide bond</keyword>
<dbReference type="AlphaFoldDB" id="A0A978VZS8"/>
<dbReference type="PANTHER" id="PTHR45968">
    <property type="entry name" value="OSJNBA0019K04.7 PROTEIN"/>
    <property type="match status" value="1"/>
</dbReference>
<dbReference type="SUPFAM" id="SSF54373">
    <property type="entry name" value="FAD-linked reductases, C-terminal domain"/>
    <property type="match status" value="1"/>
</dbReference>
<comment type="cofactor">
    <cofactor evidence="2 12">
        <name>FAD</name>
        <dbReference type="ChEBI" id="CHEBI:57692"/>
    </cofactor>
</comment>
<dbReference type="PROSITE" id="PS00623">
    <property type="entry name" value="GMC_OXRED_1"/>
    <property type="match status" value="1"/>
</dbReference>
<evidence type="ECO:0000256" key="3">
    <source>
        <dbReference type="ARBA" id="ARBA00010790"/>
    </source>
</evidence>
<reference evidence="16" key="1">
    <citation type="journal article" date="2021" name="Front. Plant Sci.">
        <title>Chromosome-Scale Genome Assembly for Chinese Sour Jujube and Insights Into Its Genome Evolution and Domestication Signature.</title>
        <authorList>
            <person name="Shen L.-Y."/>
            <person name="Luo H."/>
            <person name="Wang X.-L."/>
            <person name="Wang X.-M."/>
            <person name="Qiu X.-J."/>
            <person name="Liu H."/>
            <person name="Zhou S.-S."/>
            <person name="Jia K.-H."/>
            <person name="Nie S."/>
            <person name="Bao Y.-T."/>
            <person name="Zhang R.-G."/>
            <person name="Yun Q.-Z."/>
            <person name="Chai Y.-H."/>
            <person name="Lu J.-Y."/>
            <person name="Li Y."/>
            <person name="Zhao S.-W."/>
            <person name="Mao J.-F."/>
            <person name="Jia S.-G."/>
            <person name="Mao Y.-M."/>
        </authorList>
    </citation>
    <scope>NUCLEOTIDE SEQUENCE</scope>
    <source>
        <strain evidence="16">AT0</strain>
        <tissue evidence="16">Leaf</tissue>
    </source>
</reference>
<dbReference type="InterPro" id="IPR036188">
    <property type="entry name" value="FAD/NAD-bd_sf"/>
</dbReference>
<sequence length="422" mass="46404">MKSIYNATDLPLKEEYDYIIVGGGITGCPLAATLLANYSVLVLERGSAPPSYPQLLLTIDRVQEDDGKMVQEDDGKTHYHRFTLEDGVAIVRGRVLGGSSMINGGFYSRADYQFYNEFGIHWDMDVVEEAYHLQHLMGTKTSSSIFDNEGKRHEAVELLNKGELKNLKVAFASYVERIIFFSKASGVSTSGIVYSDSKERTHEALIRDEGEVMLSAGAIGSPRLLFLNGVGPLPHLSSHKVSVVSENLDVGKFMADNPRNSINIVVPFAFDPSVGYVVGITKLSVATIVEKFSGPLSSSSLRLVSFIDVKVSPTVRFNYFEDPEDLARCVRGMRHSLPRNLFDDASMETFCSSTVTTIWHYHGGCVVEKVVDGDLRVVGTNSLRVVDGSIFNTSSGTNPQATLMMIGRYTGLRMLQERGVAK</sequence>
<dbReference type="GO" id="GO:0016614">
    <property type="term" value="F:oxidoreductase activity, acting on CH-OH group of donors"/>
    <property type="evidence" value="ECO:0007669"/>
    <property type="project" value="InterPro"/>
</dbReference>
<evidence type="ECO:0000256" key="7">
    <source>
        <dbReference type="ARBA" id="ARBA00022729"/>
    </source>
</evidence>
<feature type="binding site" evidence="12">
    <location>
        <begin position="44"/>
        <end position="45"/>
    </location>
    <ligand>
        <name>FAD</name>
        <dbReference type="ChEBI" id="CHEBI:57692"/>
    </ligand>
</feature>
<accession>A0A978VZS8</accession>
<evidence type="ECO:0000256" key="12">
    <source>
        <dbReference type="PIRSR" id="PIRSR000137-2"/>
    </source>
</evidence>
<evidence type="ECO:0000259" key="15">
    <source>
        <dbReference type="PROSITE" id="PS00623"/>
    </source>
</evidence>
<evidence type="ECO:0000256" key="4">
    <source>
        <dbReference type="ARBA" id="ARBA00011245"/>
    </source>
</evidence>
<dbReference type="Pfam" id="PF00732">
    <property type="entry name" value="GMC_oxred_N"/>
    <property type="match status" value="2"/>
</dbReference>
<evidence type="ECO:0000313" key="17">
    <source>
        <dbReference type="Proteomes" id="UP000813462"/>
    </source>
</evidence>
<evidence type="ECO:0000256" key="8">
    <source>
        <dbReference type="ARBA" id="ARBA00022827"/>
    </source>
</evidence>
<dbReference type="InterPro" id="IPR012132">
    <property type="entry name" value="GMC_OxRdtase"/>
</dbReference>
<feature type="binding site" evidence="12">
    <location>
        <begin position="359"/>
        <end position="360"/>
    </location>
    <ligand>
        <name>FAD</name>
        <dbReference type="ChEBI" id="CHEBI:57692"/>
    </ligand>
</feature>
<dbReference type="PROSITE" id="PS51257">
    <property type="entry name" value="PROKAR_LIPOPROTEIN"/>
    <property type="match status" value="1"/>
</dbReference>
<dbReference type="SUPFAM" id="SSF51905">
    <property type="entry name" value="FAD/NAD(P)-binding domain"/>
    <property type="match status" value="1"/>
</dbReference>
<feature type="binding site" evidence="12">
    <location>
        <begin position="399"/>
        <end position="400"/>
    </location>
    <ligand>
        <name>FAD</name>
        <dbReference type="ChEBI" id="CHEBI:57692"/>
    </ligand>
</feature>
<feature type="domain" description="Glucose-methanol-choline oxidoreductase N-terminal" evidence="15">
    <location>
        <begin position="93"/>
        <end position="116"/>
    </location>
</feature>
<dbReference type="Pfam" id="PF05199">
    <property type="entry name" value="GMC_oxred_C"/>
    <property type="match status" value="1"/>
</dbReference>
<dbReference type="PANTHER" id="PTHR45968:SF23">
    <property type="entry name" value="GLUCOSE-METHANOL-CHOLINE OXIDOREDUCTASE N-TERMINAL DOMAIN-CONTAINING PROTEIN"/>
    <property type="match status" value="1"/>
</dbReference>
<name>A0A978VZS8_ZIZJJ</name>
<keyword evidence="8 12" id="KW-0274">FAD</keyword>
<dbReference type="InterPro" id="IPR007867">
    <property type="entry name" value="GMC_OxRtase_C"/>
</dbReference>
<comment type="similarity">
    <text evidence="3 14">Belongs to the GMC oxidoreductase family.</text>
</comment>
<evidence type="ECO:0000256" key="6">
    <source>
        <dbReference type="ARBA" id="ARBA00022630"/>
    </source>
</evidence>
<proteinExistence type="inferred from homology"/>
<dbReference type="GO" id="GO:0050660">
    <property type="term" value="F:flavin adenine dinucleotide binding"/>
    <property type="evidence" value="ECO:0007669"/>
    <property type="project" value="InterPro"/>
</dbReference>
<feature type="binding site" evidence="12">
    <location>
        <position position="175"/>
    </location>
    <ligand>
        <name>FAD</name>
        <dbReference type="ChEBI" id="CHEBI:57692"/>
    </ligand>
</feature>
<protein>
    <recommendedName>
        <fullName evidence="5">(R)-mandelonitrile lyase</fullName>
        <ecNumber evidence="5">4.1.2.10</ecNumber>
    </recommendedName>
</protein>
<comment type="subunit">
    <text evidence="4">Monomer.</text>
</comment>
<evidence type="ECO:0000256" key="13">
    <source>
        <dbReference type="PIRSR" id="PIRSR000137-3"/>
    </source>
</evidence>
<evidence type="ECO:0000256" key="9">
    <source>
        <dbReference type="ARBA" id="ARBA00023157"/>
    </source>
</evidence>
<evidence type="ECO:0000256" key="14">
    <source>
        <dbReference type="RuleBase" id="RU003968"/>
    </source>
</evidence>
<feature type="binding site" evidence="12">
    <location>
        <position position="95"/>
    </location>
    <ligand>
        <name>FAD</name>
        <dbReference type="ChEBI" id="CHEBI:57692"/>
    </ligand>
</feature>
<dbReference type="Gene3D" id="3.30.410.40">
    <property type="match status" value="2"/>
</dbReference>
<comment type="caution">
    <text evidence="16">The sequence shown here is derived from an EMBL/GenBank/DDBJ whole genome shotgun (WGS) entry which is preliminary data.</text>
</comment>
<dbReference type="InterPro" id="IPR051871">
    <property type="entry name" value="GMC_Oxidoreductase-Related"/>
</dbReference>
<keyword evidence="7" id="KW-0732">Signal</keyword>
<evidence type="ECO:0000256" key="11">
    <source>
        <dbReference type="ARBA" id="ARBA00023239"/>
    </source>
</evidence>
<gene>
    <name evidence="16" type="ORF">FEM48_Zijuj01G0069800</name>
</gene>
<keyword evidence="6 14" id="KW-0285">Flavoprotein</keyword>
<evidence type="ECO:0000256" key="2">
    <source>
        <dbReference type="ARBA" id="ARBA00001974"/>
    </source>
</evidence>
<dbReference type="EC" id="4.1.2.10" evidence="5"/>
<evidence type="ECO:0000256" key="1">
    <source>
        <dbReference type="ARBA" id="ARBA00001147"/>
    </source>
</evidence>
<organism evidence="16 17">
    <name type="scientific">Ziziphus jujuba var. spinosa</name>
    <dbReference type="NCBI Taxonomy" id="714518"/>
    <lineage>
        <taxon>Eukaryota</taxon>
        <taxon>Viridiplantae</taxon>
        <taxon>Streptophyta</taxon>
        <taxon>Embryophyta</taxon>
        <taxon>Tracheophyta</taxon>
        <taxon>Spermatophyta</taxon>
        <taxon>Magnoliopsida</taxon>
        <taxon>eudicotyledons</taxon>
        <taxon>Gunneridae</taxon>
        <taxon>Pentapetalae</taxon>
        <taxon>rosids</taxon>
        <taxon>fabids</taxon>
        <taxon>Rosales</taxon>
        <taxon>Rhamnaceae</taxon>
        <taxon>Paliureae</taxon>
        <taxon>Ziziphus</taxon>
    </lineage>
</organism>
<dbReference type="Proteomes" id="UP000813462">
    <property type="component" value="Unassembled WGS sequence"/>
</dbReference>
<dbReference type="InterPro" id="IPR000172">
    <property type="entry name" value="GMC_OxRdtase_N"/>
</dbReference>